<dbReference type="PANTHER" id="PTHR31973:SF195">
    <property type="entry name" value="MUDR FAMILY TRANSPOSASE"/>
    <property type="match status" value="1"/>
</dbReference>
<sequence>MLNANDMPTHMTSSSKLSKVGSIAIADPTQFRSVIGALQYATLIRPEISFSVNKVCQFLSNPLEEHWKAVKRVLRYLSGTIHHGLLIQPTSTKQPLHLLVKSPRCVDEMVKLDGYDDEGVGGFNDSEDQRTSAIADGFDGIDISLPINKGTIVTGLLAGSKKKKREDNEYVTDGLDNSDPDVSDDDNVPMFDKVKKNQLNKNFKFKWECLCSKVDLKHTYAIKTIIDNHTYARVLDNRSANSRVNAGYTMKINVDRPNPSIQLRFESFYFCFGGCKKGFINGCRPFVGVDGCYLKTKYGGQLLIAVDRDPNDQYFPLDFGVVETETKDNWRKRLDNEVAMSGHWMPTWAMDDNFQVTHSYNTHEFIVDIAKREKYALCYAFAVSPINGQEMWHEVQSEELLPPMYKKGPDRPRKLRIRECGEDDSRRGLFGVSYRCTKCDKFGHNVQSCKSKKQDPNALKIKKKIKADAGNVNQSGSKAGTKTETDINTTNPAM</sequence>
<feature type="compositionally biased region" description="Polar residues" evidence="1">
    <location>
        <begin position="471"/>
        <end position="494"/>
    </location>
</feature>
<dbReference type="AlphaFoldDB" id="A0A9D4XR48"/>
<comment type="caution">
    <text evidence="2">The sequence shown here is derived from an EMBL/GenBank/DDBJ whole genome shotgun (WGS) entry which is preliminary data.</text>
</comment>
<accession>A0A9D4XR48</accession>
<evidence type="ECO:0000313" key="2">
    <source>
        <dbReference type="EMBL" id="KAI5425876.1"/>
    </source>
</evidence>
<dbReference type="Proteomes" id="UP001058974">
    <property type="component" value="Chromosome 3"/>
</dbReference>
<name>A0A9D4XR48_PEA</name>
<dbReference type="PANTHER" id="PTHR31973">
    <property type="entry name" value="POLYPROTEIN, PUTATIVE-RELATED"/>
    <property type="match status" value="1"/>
</dbReference>
<feature type="region of interest" description="Disordered" evidence="1">
    <location>
        <begin position="463"/>
        <end position="494"/>
    </location>
</feature>
<protein>
    <submittedName>
        <fullName evidence="2">Uncharacterized protein</fullName>
    </submittedName>
</protein>
<organism evidence="2 3">
    <name type="scientific">Pisum sativum</name>
    <name type="common">Garden pea</name>
    <name type="synonym">Lathyrus oleraceus</name>
    <dbReference type="NCBI Taxonomy" id="3888"/>
    <lineage>
        <taxon>Eukaryota</taxon>
        <taxon>Viridiplantae</taxon>
        <taxon>Streptophyta</taxon>
        <taxon>Embryophyta</taxon>
        <taxon>Tracheophyta</taxon>
        <taxon>Spermatophyta</taxon>
        <taxon>Magnoliopsida</taxon>
        <taxon>eudicotyledons</taxon>
        <taxon>Gunneridae</taxon>
        <taxon>Pentapetalae</taxon>
        <taxon>rosids</taxon>
        <taxon>fabids</taxon>
        <taxon>Fabales</taxon>
        <taxon>Fabaceae</taxon>
        <taxon>Papilionoideae</taxon>
        <taxon>50 kb inversion clade</taxon>
        <taxon>NPAAA clade</taxon>
        <taxon>Hologalegina</taxon>
        <taxon>IRL clade</taxon>
        <taxon>Fabeae</taxon>
        <taxon>Lathyrus</taxon>
    </lineage>
</organism>
<reference evidence="2 3" key="1">
    <citation type="journal article" date="2022" name="Nat. Genet.">
        <title>Improved pea reference genome and pan-genome highlight genomic features and evolutionary characteristics.</title>
        <authorList>
            <person name="Yang T."/>
            <person name="Liu R."/>
            <person name="Luo Y."/>
            <person name="Hu S."/>
            <person name="Wang D."/>
            <person name="Wang C."/>
            <person name="Pandey M.K."/>
            <person name="Ge S."/>
            <person name="Xu Q."/>
            <person name="Li N."/>
            <person name="Li G."/>
            <person name="Huang Y."/>
            <person name="Saxena R.K."/>
            <person name="Ji Y."/>
            <person name="Li M."/>
            <person name="Yan X."/>
            <person name="He Y."/>
            <person name="Liu Y."/>
            <person name="Wang X."/>
            <person name="Xiang C."/>
            <person name="Varshney R.K."/>
            <person name="Ding H."/>
            <person name="Gao S."/>
            <person name="Zong X."/>
        </authorList>
    </citation>
    <scope>NUCLEOTIDE SEQUENCE [LARGE SCALE GENOMIC DNA]</scope>
    <source>
        <strain evidence="2 3">cv. Zhongwan 6</strain>
    </source>
</reference>
<dbReference type="Gramene" id="Psat03G0162900-T1">
    <property type="protein sequence ID" value="KAI5425876.1"/>
    <property type="gene ID" value="KIW84_031629"/>
</dbReference>
<gene>
    <name evidence="2" type="ORF">KIW84_031629</name>
</gene>
<evidence type="ECO:0000313" key="3">
    <source>
        <dbReference type="Proteomes" id="UP001058974"/>
    </source>
</evidence>
<evidence type="ECO:0000256" key="1">
    <source>
        <dbReference type="SAM" id="MobiDB-lite"/>
    </source>
</evidence>
<keyword evidence="3" id="KW-1185">Reference proteome</keyword>
<dbReference type="EMBL" id="JAMSHJ010000003">
    <property type="protein sequence ID" value="KAI5425876.1"/>
    <property type="molecule type" value="Genomic_DNA"/>
</dbReference>
<proteinExistence type="predicted"/>